<dbReference type="GeneID" id="55626459"/>
<evidence type="ECO:0000259" key="1">
    <source>
        <dbReference type="Pfam" id="PF18925"/>
    </source>
</evidence>
<evidence type="ECO:0000313" key="2">
    <source>
        <dbReference type="EMBL" id="QHZ59758.1"/>
    </source>
</evidence>
<feature type="domain" description="DUF5675" evidence="1">
    <location>
        <begin position="3"/>
        <end position="110"/>
    </location>
</feature>
<sequence>MELLRRYYDDRTEGKWIFPDDSYCFNLERPWLNNKVNESCIPEGTYIVCEDSTGKHQWFKFKDVPNRTFIEMHPASKVSELLGCLAPCMELRNGYAYRNKEALMKFKEWFPNKGECFVVTIRKWHPRRDGKWREE</sequence>
<keyword evidence="3" id="KW-1185">Reference proteome</keyword>
<dbReference type="RefSeq" id="YP_009855719.1">
    <property type="nucleotide sequence ID" value="NC_048847.1"/>
</dbReference>
<accession>A0A6C0R0S0</accession>
<reference evidence="2 3" key="1">
    <citation type="submission" date="2019-12" db="EMBL/GenBank/DDBJ databases">
        <title>Alteromonas phage V22 represents a new genus of marine bacteriophages that requires a novel tail fiber chaperone for host recognition.</title>
        <authorList>
            <person name="Gonzalez-Serrano R."/>
            <person name="Dunne M."/>
            <person name="Rosselli R."/>
            <person name="Martin-Cuadrado A.-B."/>
            <person name="Grosboillot V."/>
            <person name="Zinsli L."/>
            <person name="Roda-Garcia J.J."/>
            <person name="Loessner M.J."/>
            <person name="Rodriguez-Valera F."/>
        </authorList>
    </citation>
    <scope>NUCLEOTIDE SEQUENCE [LARGE SCALE GENOMIC DNA]</scope>
</reference>
<organism evidence="2 3">
    <name type="scientific">Alteromonas phage vB_AmeM_PT11-V22</name>
    <dbReference type="NCBI Taxonomy" id="2704031"/>
    <lineage>
        <taxon>Viruses</taxon>
        <taxon>Duplodnaviria</taxon>
        <taxon>Heunggongvirae</taxon>
        <taxon>Uroviricota</taxon>
        <taxon>Caudoviricetes</taxon>
        <taxon>Myoalterovirus</taxon>
        <taxon>Myoalterovirus PT11V22</taxon>
    </lineage>
</organism>
<dbReference type="Proteomes" id="UP000479357">
    <property type="component" value="Segment"/>
</dbReference>
<protein>
    <recommendedName>
        <fullName evidence="1">DUF5675 domain-containing protein</fullName>
    </recommendedName>
</protein>
<name>A0A6C0R0S0_9CAUD</name>
<evidence type="ECO:0000313" key="3">
    <source>
        <dbReference type="Proteomes" id="UP000479357"/>
    </source>
</evidence>
<dbReference type="KEGG" id="vg:55626459"/>
<proteinExistence type="predicted"/>
<dbReference type="Pfam" id="PF18925">
    <property type="entry name" value="DUF5675"/>
    <property type="match status" value="1"/>
</dbReference>
<dbReference type="EMBL" id="MN877442">
    <property type="protein sequence ID" value="QHZ59758.1"/>
    <property type="molecule type" value="Genomic_DNA"/>
</dbReference>
<dbReference type="InterPro" id="IPR043732">
    <property type="entry name" value="DUF5675"/>
</dbReference>